<evidence type="ECO:0000313" key="2">
    <source>
        <dbReference type="Proteomes" id="UP000604046"/>
    </source>
</evidence>
<gene>
    <name evidence="1" type="ORF">SNAT2548_LOCUS29589</name>
</gene>
<protein>
    <submittedName>
        <fullName evidence="1">Uncharacterized protein</fullName>
    </submittedName>
</protein>
<dbReference type="EMBL" id="CAJNDS010002567">
    <property type="protein sequence ID" value="CAE7528329.1"/>
    <property type="molecule type" value="Genomic_DNA"/>
</dbReference>
<accession>A0A812TMS8</accession>
<sequence length="136" mass="14849">MFSTCLKTSRVFEVFGVSSRHGGLCELQALDWLGVPLLHLVVTHSLCEPPLVEPGLVTPILWGKPPDLFMARGVLVCNASAQWTVHADVYDLDGNAVETEDWQAQIIVNGFDGQFKSREPPLGCPGVGHGHVQFLE</sequence>
<organism evidence="1 2">
    <name type="scientific">Symbiodinium natans</name>
    <dbReference type="NCBI Taxonomy" id="878477"/>
    <lineage>
        <taxon>Eukaryota</taxon>
        <taxon>Sar</taxon>
        <taxon>Alveolata</taxon>
        <taxon>Dinophyceae</taxon>
        <taxon>Suessiales</taxon>
        <taxon>Symbiodiniaceae</taxon>
        <taxon>Symbiodinium</taxon>
    </lineage>
</organism>
<name>A0A812TMS8_9DINO</name>
<dbReference type="Proteomes" id="UP000604046">
    <property type="component" value="Unassembled WGS sequence"/>
</dbReference>
<comment type="caution">
    <text evidence="1">The sequence shown here is derived from an EMBL/GenBank/DDBJ whole genome shotgun (WGS) entry which is preliminary data.</text>
</comment>
<evidence type="ECO:0000313" key="1">
    <source>
        <dbReference type="EMBL" id="CAE7528329.1"/>
    </source>
</evidence>
<keyword evidence="2" id="KW-1185">Reference proteome</keyword>
<reference evidence="1" key="1">
    <citation type="submission" date="2021-02" db="EMBL/GenBank/DDBJ databases">
        <authorList>
            <person name="Dougan E. K."/>
            <person name="Rhodes N."/>
            <person name="Thang M."/>
            <person name="Chan C."/>
        </authorList>
    </citation>
    <scope>NUCLEOTIDE SEQUENCE</scope>
</reference>
<proteinExistence type="predicted"/>
<dbReference type="AlphaFoldDB" id="A0A812TMS8"/>